<proteinExistence type="predicted"/>
<organism evidence="1">
    <name type="scientific">Anguilla anguilla</name>
    <name type="common">European freshwater eel</name>
    <name type="synonym">Muraena anguilla</name>
    <dbReference type="NCBI Taxonomy" id="7936"/>
    <lineage>
        <taxon>Eukaryota</taxon>
        <taxon>Metazoa</taxon>
        <taxon>Chordata</taxon>
        <taxon>Craniata</taxon>
        <taxon>Vertebrata</taxon>
        <taxon>Euteleostomi</taxon>
        <taxon>Actinopterygii</taxon>
        <taxon>Neopterygii</taxon>
        <taxon>Teleostei</taxon>
        <taxon>Anguilliformes</taxon>
        <taxon>Anguillidae</taxon>
        <taxon>Anguilla</taxon>
    </lineage>
</organism>
<reference evidence="1" key="1">
    <citation type="submission" date="2014-11" db="EMBL/GenBank/DDBJ databases">
        <authorList>
            <person name="Amaro Gonzalez C."/>
        </authorList>
    </citation>
    <scope>NUCLEOTIDE SEQUENCE</scope>
</reference>
<dbReference type="EMBL" id="GBXM01092337">
    <property type="protein sequence ID" value="JAH16240.1"/>
    <property type="molecule type" value="Transcribed_RNA"/>
</dbReference>
<dbReference type="AlphaFoldDB" id="A0A0E9QIT9"/>
<accession>A0A0E9QIT9</accession>
<name>A0A0E9QIT9_ANGAN</name>
<reference evidence="1" key="2">
    <citation type="journal article" date="2015" name="Fish Shellfish Immunol.">
        <title>Early steps in the European eel (Anguilla anguilla)-Vibrio vulnificus interaction in the gills: Role of the RtxA13 toxin.</title>
        <authorList>
            <person name="Callol A."/>
            <person name="Pajuelo D."/>
            <person name="Ebbesson L."/>
            <person name="Teles M."/>
            <person name="MacKenzie S."/>
            <person name="Amaro C."/>
        </authorList>
    </citation>
    <scope>NUCLEOTIDE SEQUENCE</scope>
</reference>
<sequence>MFMPTSLWKPFRLLYTRSVAYISCWVPRVFKLQERVCGRQKAGSRAQCVLGGIV</sequence>
<protein>
    <submittedName>
        <fullName evidence="1">Uncharacterized protein</fullName>
    </submittedName>
</protein>
<evidence type="ECO:0000313" key="1">
    <source>
        <dbReference type="EMBL" id="JAH16240.1"/>
    </source>
</evidence>